<dbReference type="Proteomes" id="UP001139347">
    <property type="component" value="Unassembled WGS sequence"/>
</dbReference>
<dbReference type="Gene3D" id="1.10.287.1060">
    <property type="entry name" value="ESAT-6-like"/>
    <property type="match status" value="1"/>
</dbReference>
<evidence type="ECO:0000313" key="3">
    <source>
        <dbReference type="Proteomes" id="UP001139347"/>
    </source>
</evidence>
<name>A0A9X2B1S3_9BACL</name>
<reference evidence="2" key="1">
    <citation type="submission" date="2022-04" db="EMBL/GenBank/DDBJ databases">
        <title>Paenibacillus mangrovi sp. nov., a novel endophytic bacterium isolated from bark of Kandelia candel.</title>
        <authorList>
            <person name="Tuo L."/>
        </authorList>
    </citation>
    <scope>NUCLEOTIDE SEQUENCE</scope>
    <source>
        <strain evidence="2">KQZ6P-2</strain>
    </source>
</reference>
<sequence length="109" mass="12332">MPTPAELRNKATAVNTASGNIRREANAYRNQMNGTADWWQGDAGNAIRQSYSAIHADVDRLLSKLDTLKSRLNGLVGEVQRADDERRRKAEEARRLAEEKRRREAAARK</sequence>
<keyword evidence="3" id="KW-1185">Reference proteome</keyword>
<accession>A0A9X2B1S3</accession>
<keyword evidence="1" id="KW-0175">Coiled coil</keyword>
<dbReference type="AlphaFoldDB" id="A0A9X2B1S3"/>
<feature type="coiled-coil region" evidence="1">
    <location>
        <begin position="58"/>
        <end position="109"/>
    </location>
</feature>
<dbReference type="EMBL" id="JALIRP010000003">
    <property type="protein sequence ID" value="MCJ8011819.1"/>
    <property type="molecule type" value="Genomic_DNA"/>
</dbReference>
<dbReference type="SUPFAM" id="SSF140453">
    <property type="entry name" value="EsxAB dimer-like"/>
    <property type="match status" value="1"/>
</dbReference>
<dbReference type="InterPro" id="IPR010310">
    <property type="entry name" value="T7SS_ESAT-6-like"/>
</dbReference>
<comment type="caution">
    <text evidence="2">The sequence shown here is derived from an EMBL/GenBank/DDBJ whole genome shotgun (WGS) entry which is preliminary data.</text>
</comment>
<dbReference type="RefSeq" id="WP_244723783.1">
    <property type="nucleotide sequence ID" value="NZ_JALIRP010000003.1"/>
</dbReference>
<evidence type="ECO:0000256" key="1">
    <source>
        <dbReference type="SAM" id="Coils"/>
    </source>
</evidence>
<gene>
    <name evidence="2" type="ORF">MUG84_08695</name>
</gene>
<evidence type="ECO:0000313" key="2">
    <source>
        <dbReference type="EMBL" id="MCJ8011819.1"/>
    </source>
</evidence>
<organism evidence="2 3">
    <name type="scientific">Paenibacillus mangrovi</name>
    <dbReference type="NCBI Taxonomy" id="2931978"/>
    <lineage>
        <taxon>Bacteria</taxon>
        <taxon>Bacillati</taxon>
        <taxon>Bacillota</taxon>
        <taxon>Bacilli</taxon>
        <taxon>Bacillales</taxon>
        <taxon>Paenibacillaceae</taxon>
        <taxon>Paenibacillus</taxon>
    </lineage>
</organism>
<dbReference type="Pfam" id="PF06013">
    <property type="entry name" value="WXG100"/>
    <property type="match status" value="1"/>
</dbReference>
<proteinExistence type="predicted"/>
<protein>
    <submittedName>
        <fullName evidence="2">WXG100 family type VII secretion target</fullName>
    </submittedName>
</protein>
<dbReference type="InterPro" id="IPR036689">
    <property type="entry name" value="ESAT-6-like_sf"/>
</dbReference>